<keyword evidence="2" id="KW-1133">Transmembrane helix</keyword>
<dbReference type="AlphaFoldDB" id="A0A8J7CFB3"/>
<evidence type="ECO:0000256" key="1">
    <source>
        <dbReference type="SAM" id="MobiDB-lite"/>
    </source>
</evidence>
<feature type="transmembrane region" description="Helical" evidence="2">
    <location>
        <begin position="86"/>
        <end position="104"/>
    </location>
</feature>
<keyword evidence="2" id="KW-0472">Membrane</keyword>
<keyword evidence="2" id="KW-0812">Transmembrane</keyword>
<proteinExistence type="predicted"/>
<evidence type="ECO:0000256" key="2">
    <source>
        <dbReference type="SAM" id="Phobius"/>
    </source>
</evidence>
<feature type="region of interest" description="Disordered" evidence="1">
    <location>
        <begin position="1"/>
        <end position="22"/>
    </location>
</feature>
<accession>A0A8J7CFB3</accession>
<gene>
    <name evidence="3" type="ORF">IFK94_14130</name>
</gene>
<reference evidence="3 4" key="1">
    <citation type="submission" date="2020-08" db="EMBL/GenBank/DDBJ databases">
        <title>Acidobacteriota in marine sediments use diverse sulfur dissimilation pathways.</title>
        <authorList>
            <person name="Wasmund K."/>
        </authorList>
    </citation>
    <scope>NUCLEOTIDE SEQUENCE [LARGE SCALE GENOMIC DNA]</scope>
    <source>
        <strain evidence="3">MAG AM4</strain>
    </source>
</reference>
<protein>
    <recommendedName>
        <fullName evidence="5">Zinc-finger domain-containing protein</fullName>
    </recommendedName>
</protein>
<dbReference type="Proteomes" id="UP000648239">
    <property type="component" value="Unassembled WGS sequence"/>
</dbReference>
<comment type="caution">
    <text evidence="3">The sequence shown here is derived from an EMBL/GenBank/DDBJ whole genome shotgun (WGS) entry which is preliminary data.</text>
</comment>
<evidence type="ECO:0000313" key="3">
    <source>
        <dbReference type="EMBL" id="MBD3869254.1"/>
    </source>
</evidence>
<dbReference type="EMBL" id="JACXWD010000070">
    <property type="protein sequence ID" value="MBD3869254.1"/>
    <property type="molecule type" value="Genomic_DNA"/>
</dbReference>
<sequence>MKPDTPQSWKDAITALPPDGVDTDHCPDPEQIWSAVRGELPVEEFEQVADHAATCSLCALAWQLGEKGSDEVGRPEFHQNGKPWRVWYGLAAAAVLVMAAALVMQFRGTGLGPVTSPPEYRAPVEETVLSGLQEGTVLERDACILRWSGPEGATFTVQVATAEFEILHRENGLTGTEFTVPSAAIGTIPPGGAILWQVEALLLDGTTQSSKTFRATIE</sequence>
<organism evidence="3 4">
    <name type="scientific">Candidatus Polarisedimenticola svalbardensis</name>
    <dbReference type="NCBI Taxonomy" id="2886004"/>
    <lineage>
        <taxon>Bacteria</taxon>
        <taxon>Pseudomonadati</taxon>
        <taxon>Acidobacteriota</taxon>
        <taxon>Candidatus Polarisedimenticolia</taxon>
        <taxon>Candidatus Polarisedimenticolales</taxon>
        <taxon>Candidatus Polarisedimenticolaceae</taxon>
        <taxon>Candidatus Polarisedimenticola</taxon>
    </lineage>
</organism>
<name>A0A8J7CFB3_9BACT</name>
<evidence type="ECO:0000313" key="4">
    <source>
        <dbReference type="Proteomes" id="UP000648239"/>
    </source>
</evidence>
<evidence type="ECO:0008006" key="5">
    <source>
        <dbReference type="Google" id="ProtNLM"/>
    </source>
</evidence>